<dbReference type="PIRSF" id="PIRSF002744">
    <property type="entry name" value="Pur-cyt_permease"/>
    <property type="match status" value="1"/>
</dbReference>
<comment type="subcellular location">
    <subcellularLocation>
        <location evidence="1">Membrane</location>
        <topology evidence="1">Multi-pass membrane protein</topology>
    </subcellularLocation>
</comment>
<feature type="transmembrane region" description="Helical" evidence="8">
    <location>
        <begin position="418"/>
        <end position="437"/>
    </location>
</feature>
<feature type="transmembrane region" description="Helical" evidence="8">
    <location>
        <begin position="147"/>
        <end position="169"/>
    </location>
</feature>
<evidence type="ECO:0000256" key="3">
    <source>
        <dbReference type="ARBA" id="ARBA00022448"/>
    </source>
</evidence>
<feature type="transmembrane region" description="Helical" evidence="8">
    <location>
        <begin position="112"/>
        <end position="135"/>
    </location>
</feature>
<feature type="transmembrane region" description="Helical" evidence="8">
    <location>
        <begin position="293"/>
        <end position="313"/>
    </location>
</feature>
<evidence type="ECO:0000256" key="7">
    <source>
        <dbReference type="PIRNR" id="PIRNR002744"/>
    </source>
</evidence>
<dbReference type="InterPro" id="IPR026030">
    <property type="entry name" value="Pur-cyt_permease_Fcy2/21/22"/>
</dbReference>
<reference evidence="9 10" key="1">
    <citation type="submission" date="2024-04" db="EMBL/GenBank/DDBJ databases">
        <title>Phyllosticta paracitricarpa is synonymous to the EU quarantine fungus P. citricarpa based on phylogenomic analyses.</title>
        <authorList>
            <consortium name="Lawrence Berkeley National Laboratory"/>
            <person name="Van Ingen-Buijs V.A."/>
            <person name="Van Westerhoven A.C."/>
            <person name="Haridas S."/>
            <person name="Skiadas P."/>
            <person name="Martin F."/>
            <person name="Groenewald J.Z."/>
            <person name="Crous P.W."/>
            <person name="Seidl M.F."/>
        </authorList>
    </citation>
    <scope>NUCLEOTIDE SEQUENCE [LARGE SCALE GENOMIC DNA]</scope>
    <source>
        <strain evidence="9 10">CBS 123371</strain>
    </source>
</reference>
<comment type="caution">
    <text evidence="9">The sequence shown here is derived from an EMBL/GenBank/DDBJ whole genome shotgun (WGS) entry which is preliminary data.</text>
</comment>
<evidence type="ECO:0000313" key="10">
    <source>
        <dbReference type="Proteomes" id="UP001363622"/>
    </source>
</evidence>
<dbReference type="Proteomes" id="UP001363622">
    <property type="component" value="Unassembled WGS sequence"/>
</dbReference>
<dbReference type="EMBL" id="JBBPHU010000009">
    <property type="protein sequence ID" value="KAK7513975.1"/>
    <property type="molecule type" value="Genomic_DNA"/>
</dbReference>
<organism evidence="9 10">
    <name type="scientific">Phyllosticta citriasiana</name>
    <dbReference type="NCBI Taxonomy" id="595635"/>
    <lineage>
        <taxon>Eukaryota</taxon>
        <taxon>Fungi</taxon>
        <taxon>Dikarya</taxon>
        <taxon>Ascomycota</taxon>
        <taxon>Pezizomycotina</taxon>
        <taxon>Dothideomycetes</taxon>
        <taxon>Dothideomycetes incertae sedis</taxon>
        <taxon>Botryosphaeriales</taxon>
        <taxon>Phyllostictaceae</taxon>
        <taxon>Phyllosticta</taxon>
    </lineage>
</organism>
<gene>
    <name evidence="9" type="ORF">IWZ03DRAFT_246553</name>
</gene>
<evidence type="ECO:0000256" key="2">
    <source>
        <dbReference type="ARBA" id="ARBA00008974"/>
    </source>
</evidence>
<keyword evidence="4 8" id="KW-0812">Transmembrane</keyword>
<feature type="transmembrane region" description="Helical" evidence="8">
    <location>
        <begin position="386"/>
        <end position="406"/>
    </location>
</feature>
<dbReference type="Pfam" id="PF02133">
    <property type="entry name" value="Transp_cyt_pur"/>
    <property type="match status" value="1"/>
</dbReference>
<keyword evidence="10" id="KW-1185">Reference proteome</keyword>
<keyword evidence="3 7" id="KW-0813">Transport</keyword>
<evidence type="ECO:0000256" key="4">
    <source>
        <dbReference type="ARBA" id="ARBA00022692"/>
    </source>
</evidence>
<feature type="transmembrane region" description="Helical" evidence="8">
    <location>
        <begin position="352"/>
        <end position="374"/>
    </location>
</feature>
<keyword evidence="5 8" id="KW-1133">Transmembrane helix</keyword>
<name>A0ABR1KIA6_9PEZI</name>
<evidence type="ECO:0000256" key="6">
    <source>
        <dbReference type="ARBA" id="ARBA00023136"/>
    </source>
</evidence>
<keyword evidence="6 7" id="KW-0472">Membrane</keyword>
<dbReference type="InterPro" id="IPR001248">
    <property type="entry name" value="Pur-cyt_permease"/>
</dbReference>
<feature type="transmembrane region" description="Helical" evidence="8">
    <location>
        <begin position="216"/>
        <end position="234"/>
    </location>
</feature>
<feature type="transmembrane region" description="Helical" evidence="8">
    <location>
        <begin position="77"/>
        <end position="100"/>
    </location>
</feature>
<feature type="transmembrane region" description="Helical" evidence="8">
    <location>
        <begin position="189"/>
        <end position="209"/>
    </location>
</feature>
<comment type="similarity">
    <text evidence="2 7">Belongs to the purine-cytosine permease (2.A.39) family.</text>
</comment>
<feature type="transmembrane region" description="Helical" evidence="8">
    <location>
        <begin position="494"/>
        <end position="514"/>
    </location>
</feature>
<dbReference type="PANTHER" id="PTHR31806">
    <property type="entry name" value="PURINE-CYTOSINE PERMEASE FCY2-RELATED"/>
    <property type="match status" value="1"/>
</dbReference>
<dbReference type="PANTHER" id="PTHR31806:SF1">
    <property type="entry name" value="PURINE-CYTOSINE PERMEASE FCY2-RELATED"/>
    <property type="match status" value="1"/>
</dbReference>
<sequence length="524" mass="57116">MVFFDVEKSAAEAEVGSADSGNKHGTPTFTVEGNAVPGESFEYGDSFYARMQRLAGKLNIEQRGIERVPENERTDTSLLNVGTMWLSANMVVSSFAIGVLGTELFELGVADAMLVCLFINLLGIIPVCWFSGFGPRFGLRQMVLSRFWFGWYGVKLIACFNVLACMGWSSVNSIVGAQLIHAVNTDVPGWAGIVIIAVCTFLVTLFGYKIVHAYEFWSWIPTFIVFLITLGVFAHSGDFQSIPMGVGKSELGGVLSFGCTVYGFATGWASYAADYTVYQPSNQSRRKVFVSTYLGLIFPLLFTQMLGIAVYSATQLNGGDNRYAEGYANSSTGGLLAAVLVHKMGRFGEFCLVILALSIIANNCPNIYSIALTVQVFARWTTHIPRWIWTGVGTGVYIAIAIPGYSHFNIVLENFMNFIGYWLAIYEGIAVSDHFVFKRGIGGYNPEDYDKPGKLPPGIAAILAFCFGVAGMVTGMSQTWWIGPIARHAGLPSIGGDVGFELGFAFAAVSYVPLRIVEKKMFGR</sequence>
<protein>
    <submittedName>
        <fullName evidence="9">Purine-cytosine permease</fullName>
    </submittedName>
</protein>
<dbReference type="CDD" id="cd11484">
    <property type="entry name" value="SLC-NCS1sbd_CobB-like"/>
    <property type="match status" value="1"/>
</dbReference>
<feature type="transmembrane region" description="Helical" evidence="8">
    <location>
        <begin position="254"/>
        <end position="273"/>
    </location>
</feature>
<proteinExistence type="inferred from homology"/>
<evidence type="ECO:0000313" key="9">
    <source>
        <dbReference type="EMBL" id="KAK7513975.1"/>
    </source>
</evidence>
<evidence type="ECO:0000256" key="8">
    <source>
        <dbReference type="SAM" id="Phobius"/>
    </source>
</evidence>
<evidence type="ECO:0000256" key="5">
    <source>
        <dbReference type="ARBA" id="ARBA00022989"/>
    </source>
</evidence>
<feature type="transmembrane region" description="Helical" evidence="8">
    <location>
        <begin position="458"/>
        <end position="482"/>
    </location>
</feature>
<dbReference type="Gene3D" id="1.10.4160.10">
    <property type="entry name" value="Hydantoin permease"/>
    <property type="match status" value="1"/>
</dbReference>
<evidence type="ECO:0000256" key="1">
    <source>
        <dbReference type="ARBA" id="ARBA00004141"/>
    </source>
</evidence>
<accession>A0ABR1KIA6</accession>